<gene>
    <name evidence="1" type="ORF">N5P18_05020</name>
</gene>
<proteinExistence type="predicted"/>
<keyword evidence="2" id="KW-1185">Reference proteome</keyword>
<reference evidence="1 2" key="1">
    <citation type="submission" date="2022-09" db="EMBL/GenBank/DDBJ databases">
        <title>Complete genome sequence of Janibacter terrae strain COS04-44, PCL-degrading bacteria isolated from oil spilled coast.</title>
        <authorList>
            <person name="Park H."/>
            <person name="Kim J.Y."/>
            <person name="An S.H."/>
            <person name="Lee C.M."/>
            <person name="Weon H.-Y."/>
        </authorList>
    </citation>
    <scope>NUCLEOTIDE SEQUENCE [LARGE SCALE GENOMIC DNA]</scope>
    <source>
        <strain evidence="1 2">COS04-44</strain>
    </source>
</reference>
<dbReference type="RefSeq" id="WP_068424442.1">
    <property type="nucleotide sequence ID" value="NZ_CP104874.1"/>
</dbReference>
<accession>A0ABZ2FFZ6</accession>
<protein>
    <recommendedName>
        <fullName evidence="3">Transcriptional regulator</fullName>
    </recommendedName>
</protein>
<dbReference type="InterPro" id="IPR035069">
    <property type="entry name" value="TTHA1013/TTHA0281-like"/>
</dbReference>
<evidence type="ECO:0008006" key="3">
    <source>
        <dbReference type="Google" id="ProtNLM"/>
    </source>
</evidence>
<name>A0ABZ2FFZ6_9MICO</name>
<dbReference type="Proteomes" id="UP001381003">
    <property type="component" value="Chromosome"/>
</dbReference>
<dbReference type="SUPFAM" id="SSF143100">
    <property type="entry name" value="TTHA1013/TTHA0281-like"/>
    <property type="match status" value="1"/>
</dbReference>
<evidence type="ECO:0000313" key="2">
    <source>
        <dbReference type="Proteomes" id="UP001381003"/>
    </source>
</evidence>
<evidence type="ECO:0000313" key="1">
    <source>
        <dbReference type="EMBL" id="WWF06238.1"/>
    </source>
</evidence>
<dbReference type="EMBL" id="CP104874">
    <property type="protein sequence ID" value="WWF06238.1"/>
    <property type="molecule type" value="Genomic_DNA"/>
</dbReference>
<organism evidence="1 2">
    <name type="scientific">Janibacter terrae</name>
    <dbReference type="NCBI Taxonomy" id="103817"/>
    <lineage>
        <taxon>Bacteria</taxon>
        <taxon>Bacillati</taxon>
        <taxon>Actinomycetota</taxon>
        <taxon>Actinomycetes</taxon>
        <taxon>Micrococcales</taxon>
        <taxon>Intrasporangiaceae</taxon>
        <taxon>Janibacter</taxon>
    </lineage>
</organism>
<sequence>MKVTAEVVRSGHWWAIEVPQVPGVFTQAKRLDQVAGVVADAVATMTGVDADEVEVSLSAALRPEIQRDIDEAIRLRHEAEAARASATEQLARAVGDVLGEGLTVRDAAILLQISPQRVSQVART</sequence>